<reference evidence="2" key="1">
    <citation type="submission" date="2022-10" db="EMBL/GenBank/DDBJ databases">
        <title>Completed Genome Sequence of two octocoral isolated bacterium, Endozoicomonas euniceicola EF212T and Endozoicomonas gorgoniicola PS125T.</title>
        <authorList>
            <person name="Chiou Y.-J."/>
            <person name="Chen Y.-H."/>
        </authorList>
    </citation>
    <scope>NUCLEOTIDE SEQUENCE</scope>
    <source>
        <strain evidence="2">EF212</strain>
    </source>
</reference>
<dbReference type="InterPro" id="IPR036397">
    <property type="entry name" value="RNaseH_sf"/>
</dbReference>
<name>A0ABY6H188_9GAMM</name>
<feature type="domain" description="Integrase catalytic" evidence="1">
    <location>
        <begin position="11"/>
        <end position="65"/>
    </location>
</feature>
<dbReference type="Pfam" id="PF13333">
    <property type="entry name" value="rve_2"/>
    <property type="match status" value="1"/>
</dbReference>
<dbReference type="InterPro" id="IPR001584">
    <property type="entry name" value="Integrase_cat-core"/>
</dbReference>
<proteinExistence type="predicted"/>
<dbReference type="InterPro" id="IPR012337">
    <property type="entry name" value="RNaseH-like_sf"/>
</dbReference>
<evidence type="ECO:0000313" key="2">
    <source>
        <dbReference type="EMBL" id="UYM18835.1"/>
    </source>
</evidence>
<gene>
    <name evidence="2" type="ORF">NX720_14465</name>
</gene>
<dbReference type="InterPro" id="IPR050900">
    <property type="entry name" value="Transposase_IS3/IS150/IS904"/>
</dbReference>
<dbReference type="Proteomes" id="UP001163255">
    <property type="component" value="Chromosome"/>
</dbReference>
<dbReference type="EMBL" id="CP103300">
    <property type="protein sequence ID" value="UYM18835.1"/>
    <property type="molecule type" value="Genomic_DNA"/>
</dbReference>
<accession>A0ABY6H188</accession>
<dbReference type="Gene3D" id="3.30.420.10">
    <property type="entry name" value="Ribonuclease H-like superfamily/Ribonuclease H"/>
    <property type="match status" value="1"/>
</dbReference>
<keyword evidence="3" id="KW-1185">Reference proteome</keyword>
<evidence type="ECO:0000313" key="3">
    <source>
        <dbReference type="Proteomes" id="UP001163255"/>
    </source>
</evidence>
<organism evidence="2 3">
    <name type="scientific">Endozoicomonas euniceicola</name>
    <dbReference type="NCBI Taxonomy" id="1234143"/>
    <lineage>
        <taxon>Bacteria</taxon>
        <taxon>Pseudomonadati</taxon>
        <taxon>Pseudomonadota</taxon>
        <taxon>Gammaproteobacteria</taxon>
        <taxon>Oceanospirillales</taxon>
        <taxon>Endozoicomonadaceae</taxon>
        <taxon>Endozoicomonas</taxon>
    </lineage>
</organism>
<dbReference type="SUPFAM" id="SSF53098">
    <property type="entry name" value="Ribonuclease H-like"/>
    <property type="match status" value="1"/>
</dbReference>
<dbReference type="RefSeq" id="WP_262601583.1">
    <property type="nucleotide sequence ID" value="NZ_CP103300.1"/>
</dbReference>
<dbReference type="PANTHER" id="PTHR46889">
    <property type="entry name" value="TRANSPOSASE INSF FOR INSERTION SEQUENCE IS3B-RELATED"/>
    <property type="match status" value="1"/>
</dbReference>
<protein>
    <submittedName>
        <fullName evidence="2">IS3 family transposase</fullName>
    </submittedName>
</protein>
<evidence type="ECO:0000259" key="1">
    <source>
        <dbReference type="Pfam" id="PF13333"/>
    </source>
</evidence>
<dbReference type="PANTHER" id="PTHR46889:SF4">
    <property type="entry name" value="TRANSPOSASE INSO FOR INSERTION SEQUENCE ELEMENT IS911B-RELATED"/>
    <property type="match status" value="1"/>
</dbReference>
<sequence length="70" mass="8380">MRECRDNAVAESFFHTLKTGLIHHEDFQTREEAQQAIFEYIEVFYNCQRKRSTNSYLTPFKYEQQLAEAA</sequence>